<dbReference type="InterPro" id="IPR019277">
    <property type="entry name" value="DUF2304"/>
</dbReference>
<gene>
    <name evidence="1" type="ORF">GT464_08660</name>
</gene>
<sequence length="106" mass="12303">MSIVLRAVLLLGALLVLYFVIRKLRKAQIEVLDSVFWLFFAFSFVVLAAFPQVAFWLSSLLGFESPANFVFLYVIVLLLYREFSNTVSISKLRRRINQLVEEQALR</sequence>
<dbReference type="Pfam" id="PF10066">
    <property type="entry name" value="DUF2304"/>
    <property type="match status" value="1"/>
</dbReference>
<evidence type="ECO:0000313" key="2">
    <source>
        <dbReference type="Proteomes" id="UP000469380"/>
    </source>
</evidence>
<organism evidence="1 2">
    <name type="scientific">Collinsella aerofaciens</name>
    <dbReference type="NCBI Taxonomy" id="74426"/>
    <lineage>
        <taxon>Bacteria</taxon>
        <taxon>Bacillati</taxon>
        <taxon>Actinomycetota</taxon>
        <taxon>Coriobacteriia</taxon>
        <taxon>Coriobacteriales</taxon>
        <taxon>Coriobacteriaceae</taxon>
        <taxon>Collinsella</taxon>
    </lineage>
</organism>
<protein>
    <submittedName>
        <fullName evidence="1">DUF2304 family protein</fullName>
    </submittedName>
</protein>
<reference evidence="1 2" key="1">
    <citation type="journal article" date="2019" name="Nat. Med.">
        <title>A library of human gut bacterial isolates paired with longitudinal multiomics data enables mechanistic microbiome research.</title>
        <authorList>
            <person name="Poyet M."/>
            <person name="Groussin M."/>
            <person name="Gibbons S.M."/>
            <person name="Avila-Pacheco J."/>
            <person name="Jiang X."/>
            <person name="Kearney S.M."/>
            <person name="Perrotta A.R."/>
            <person name="Berdy B."/>
            <person name="Zhao S."/>
            <person name="Lieberman T.D."/>
            <person name="Swanson P.K."/>
            <person name="Smith M."/>
            <person name="Roesemann S."/>
            <person name="Alexander J.E."/>
            <person name="Rich S.A."/>
            <person name="Livny J."/>
            <person name="Vlamakis H."/>
            <person name="Clish C."/>
            <person name="Bullock K."/>
            <person name="Deik A."/>
            <person name="Scott J."/>
            <person name="Pierce K.A."/>
            <person name="Xavier R.J."/>
            <person name="Alm E.J."/>
        </authorList>
    </citation>
    <scope>NUCLEOTIDE SEQUENCE [LARGE SCALE GENOMIC DNA]</scope>
    <source>
        <strain evidence="1 2">BIOML-A20</strain>
    </source>
</reference>
<dbReference type="RefSeq" id="WP_117770621.1">
    <property type="nucleotide sequence ID" value="NZ_JAHPXS010000004.1"/>
</dbReference>
<dbReference type="AlphaFoldDB" id="A0A6B1SS47"/>
<dbReference type="Proteomes" id="UP000469380">
    <property type="component" value="Unassembled WGS sequence"/>
</dbReference>
<proteinExistence type="predicted"/>
<name>A0A6B1SS47_9ACTN</name>
<evidence type="ECO:0000313" key="1">
    <source>
        <dbReference type="EMBL" id="MZJ40008.1"/>
    </source>
</evidence>
<comment type="caution">
    <text evidence="1">The sequence shown here is derived from an EMBL/GenBank/DDBJ whole genome shotgun (WGS) entry which is preliminary data.</text>
</comment>
<accession>A0A6B1SS47</accession>
<dbReference type="EMBL" id="WWSR01000016">
    <property type="protein sequence ID" value="MZJ40008.1"/>
    <property type="molecule type" value="Genomic_DNA"/>
</dbReference>